<comment type="caution">
    <text evidence="1">The sequence shown here is derived from an EMBL/GenBank/DDBJ whole genome shotgun (WGS) entry which is preliminary data.</text>
</comment>
<gene>
    <name evidence="1" type="ORF">LCGC14_2011580</name>
</gene>
<reference evidence="1" key="1">
    <citation type="journal article" date="2015" name="Nature">
        <title>Complex archaea that bridge the gap between prokaryotes and eukaryotes.</title>
        <authorList>
            <person name="Spang A."/>
            <person name="Saw J.H."/>
            <person name="Jorgensen S.L."/>
            <person name="Zaremba-Niedzwiedzka K."/>
            <person name="Martijn J."/>
            <person name="Lind A.E."/>
            <person name="van Eijk R."/>
            <person name="Schleper C."/>
            <person name="Guy L."/>
            <person name="Ettema T.J."/>
        </authorList>
    </citation>
    <scope>NUCLEOTIDE SEQUENCE</scope>
</reference>
<protein>
    <recommendedName>
        <fullName evidence="2">Terminase large subunit gp17-like C-terminal domain-containing protein</fullName>
    </recommendedName>
</protein>
<name>A0A0F9HXG8_9ZZZZ</name>
<evidence type="ECO:0000313" key="1">
    <source>
        <dbReference type="EMBL" id="KKL79762.1"/>
    </source>
</evidence>
<evidence type="ECO:0008006" key="2">
    <source>
        <dbReference type="Google" id="ProtNLM"/>
    </source>
</evidence>
<proteinExistence type="predicted"/>
<dbReference type="AlphaFoldDB" id="A0A0F9HXG8"/>
<sequence>MQNDWLTKEVHLPLCNFLQSPYPLKKLVELPRGFLKTTIASEYYPIWCAINNPSIRILIVQNTFDNAAKRVYNIRSIFEKHELFRALYPELIPNFNSKSVRWSNECAEVNRPTTYPEGTFEAAGIQTKITARHYDKIIEDDLVTAETSDLSEDEIAPNMEDVAKAIGWHKMATNLSIDYKTFERIQIGTRWFQEDMINYVKTKEPGYARYIMTVVDDSGKPIYPQRFDESVLEAKKEEMGTYMYATQMMLDPTPLEKMIFKPYWTRYYNVAPTTKNILCIDPAIGESKQHCDSAFVVAGGADNGLIYIIETMSGQYNLTEQIKLTFALIRKYDIRKLVVETIAYQEALAQAITLERDRVNDKVCEERGYDFGGLFE</sequence>
<dbReference type="InterPro" id="IPR027417">
    <property type="entry name" value="P-loop_NTPase"/>
</dbReference>
<accession>A0A0F9HXG8</accession>
<dbReference type="Gene3D" id="3.40.50.300">
    <property type="entry name" value="P-loop containing nucleotide triphosphate hydrolases"/>
    <property type="match status" value="1"/>
</dbReference>
<dbReference type="EMBL" id="LAZR01023072">
    <property type="protein sequence ID" value="KKL79762.1"/>
    <property type="molecule type" value="Genomic_DNA"/>
</dbReference>
<organism evidence="1">
    <name type="scientific">marine sediment metagenome</name>
    <dbReference type="NCBI Taxonomy" id="412755"/>
    <lineage>
        <taxon>unclassified sequences</taxon>
        <taxon>metagenomes</taxon>
        <taxon>ecological metagenomes</taxon>
    </lineage>
</organism>